<evidence type="ECO:0000313" key="6">
    <source>
        <dbReference type="Proteomes" id="UP000295195"/>
    </source>
</evidence>
<evidence type="ECO:0000259" key="1">
    <source>
        <dbReference type="SMART" id="SM00382"/>
    </source>
</evidence>
<dbReference type="Pfam" id="PF13304">
    <property type="entry name" value="AAA_21"/>
    <property type="match status" value="1"/>
</dbReference>
<keyword evidence="4" id="KW-0067">ATP-binding</keyword>
<evidence type="ECO:0000313" key="3">
    <source>
        <dbReference type="EMBL" id="RXF57015.1"/>
    </source>
</evidence>
<proteinExistence type="predicted"/>
<dbReference type="GO" id="GO:0005524">
    <property type="term" value="F:ATP binding"/>
    <property type="evidence" value="ECO:0007669"/>
    <property type="project" value="UniProtKB-KW"/>
</dbReference>
<gene>
    <name evidence="2" type="ORF">ABVC42_04355</name>
    <name evidence="4" type="ORF">CEE75_06170</name>
    <name evidence="3" type="ORF">ERD32_09105</name>
</gene>
<reference evidence="2" key="3">
    <citation type="submission" date="2024-06" db="EMBL/GenBank/DDBJ databases">
        <title>Vaginal Lactobacillus fatty acid response mechanisms reveal a metabolite-targeted strategy for bacterial vaginosis treatment.</title>
        <authorList>
            <person name="Zhu M."/>
            <person name="Blainey P.C."/>
            <person name="Bloom S.M."/>
            <person name="Kwon D.S."/>
        </authorList>
    </citation>
    <scope>NUCLEOTIDE SEQUENCE</scope>
    <source>
        <strain evidence="2">194_F1_1</strain>
    </source>
</reference>
<dbReference type="Proteomes" id="UP000289808">
    <property type="component" value="Unassembled WGS sequence"/>
</dbReference>
<dbReference type="EMBL" id="NKLP01000110">
    <property type="protein sequence ID" value="TDN31384.1"/>
    <property type="molecule type" value="Genomic_DNA"/>
</dbReference>
<reference evidence="4 6" key="1">
    <citation type="submission" date="2017-06" db="EMBL/GenBank/DDBJ databases">
        <authorList>
            <person name="Swanenburg J."/>
            <person name="Kort R."/>
        </authorList>
    </citation>
    <scope>NUCLEOTIDE SEQUENCE [LARGE SCALE GENOMIC DNA]</scope>
    <source>
        <strain evidence="4 6">RL05</strain>
    </source>
</reference>
<dbReference type="Gene3D" id="3.40.50.300">
    <property type="entry name" value="P-loop containing nucleotide triphosphate hydrolases"/>
    <property type="match status" value="1"/>
</dbReference>
<name>A0A135YTK2_9LACO</name>
<evidence type="ECO:0000313" key="7">
    <source>
        <dbReference type="Proteomes" id="UP001434419"/>
    </source>
</evidence>
<accession>A0A135YTK2</accession>
<evidence type="ECO:0000313" key="2">
    <source>
        <dbReference type="EMBL" id="MES5149159.1"/>
    </source>
</evidence>
<dbReference type="PANTHER" id="PTHR40396">
    <property type="entry name" value="ATPASE-LIKE PROTEIN"/>
    <property type="match status" value="1"/>
</dbReference>
<comment type="caution">
    <text evidence="4">The sequence shown here is derived from an EMBL/GenBank/DDBJ whole genome shotgun (WGS) entry which is preliminary data.</text>
</comment>
<dbReference type="EMBL" id="JBETVU010000012">
    <property type="protein sequence ID" value="MES5149159.1"/>
    <property type="molecule type" value="Genomic_DNA"/>
</dbReference>
<evidence type="ECO:0000313" key="4">
    <source>
        <dbReference type="EMBL" id="TDN31384.1"/>
    </source>
</evidence>
<sequence length="433" mass="49872">MLIEFTVKNYASFRERTTLSAETGNRLRKLKETNTFSSKNPSLLKSLLLFGPNGSGKSQLIQALQTMEGIVTRPTQAVTDKLNYYPFLFDEKSKIEDTYFEVKLELKNKIYDYSFSYNRESITSEALTLISGNKEKEIFSRNGNDIQVSNKLLEDSIPKLRDNSLFLYLAQSENDADCIAIYKWFVNDLIFIGSGYPVNIPDELLNLMEDEYLKKEMISFLSFADFNISDIRIREVPTNPLNPQLQKIVENLNIDYPKTTKELYTVHKIYHQNEVINSGELPLTQESVGTRRLFYIVLAMMLAQMNGNEKTIVIDEFDDSLHVELAAALVRIFNSTENLNQFIITTHDIQLLDSDLRIDQIYLLDKDFHGISDLKSIFDFEDARNKGRHDISFAKRYLQGRFGAVPVIDVDGLLDVLQMIHEKYGDEHGKNKK</sequence>
<dbReference type="GO" id="GO:0016887">
    <property type="term" value="F:ATP hydrolysis activity"/>
    <property type="evidence" value="ECO:0007669"/>
    <property type="project" value="InterPro"/>
</dbReference>
<dbReference type="Proteomes" id="UP001434419">
    <property type="component" value="Unassembled WGS sequence"/>
</dbReference>
<dbReference type="EMBL" id="SCLX01000062">
    <property type="protein sequence ID" value="RXF57015.1"/>
    <property type="molecule type" value="Genomic_DNA"/>
</dbReference>
<evidence type="ECO:0000313" key="5">
    <source>
        <dbReference type="Proteomes" id="UP000289808"/>
    </source>
</evidence>
<protein>
    <submittedName>
        <fullName evidence="4">ATP-binding protein</fullName>
    </submittedName>
</protein>
<dbReference type="PANTHER" id="PTHR40396:SF1">
    <property type="entry name" value="ATPASE AAA-TYPE CORE DOMAIN-CONTAINING PROTEIN"/>
    <property type="match status" value="1"/>
</dbReference>
<dbReference type="Proteomes" id="UP000295195">
    <property type="component" value="Unassembled WGS sequence"/>
</dbReference>
<dbReference type="AlphaFoldDB" id="A0A135YTK2"/>
<feature type="domain" description="AAA+ ATPase" evidence="1">
    <location>
        <begin position="43"/>
        <end position="367"/>
    </location>
</feature>
<reference evidence="3 5" key="2">
    <citation type="submission" date="2019-01" db="EMBL/GenBank/DDBJ databases">
        <title>The genome sequence of Lactobacillus crispatus L49.</title>
        <authorList>
            <person name="Zhong J."/>
            <person name="Zhang J."/>
        </authorList>
    </citation>
    <scope>NUCLEOTIDE SEQUENCE [LARGE SCALE GENOMIC DNA]</scope>
    <source>
        <strain evidence="3 5">L49</strain>
    </source>
</reference>
<dbReference type="SMART" id="SM00382">
    <property type="entry name" value="AAA"/>
    <property type="match status" value="1"/>
</dbReference>
<organism evidence="4 6">
    <name type="scientific">Lactobacillus crispatus</name>
    <dbReference type="NCBI Taxonomy" id="47770"/>
    <lineage>
        <taxon>Bacteria</taxon>
        <taxon>Bacillati</taxon>
        <taxon>Bacillota</taxon>
        <taxon>Bacilli</taxon>
        <taxon>Lactobacillales</taxon>
        <taxon>Lactobacillaceae</taxon>
        <taxon>Lactobacillus</taxon>
    </lineage>
</organism>
<keyword evidence="7" id="KW-1185">Reference proteome</keyword>
<dbReference type="InterPro" id="IPR027417">
    <property type="entry name" value="P-loop_NTPase"/>
</dbReference>
<keyword evidence="4" id="KW-0547">Nucleotide-binding</keyword>
<dbReference type="InterPro" id="IPR003593">
    <property type="entry name" value="AAA+_ATPase"/>
</dbReference>
<dbReference type="RefSeq" id="WP_005719607.1">
    <property type="nucleotide sequence ID" value="NZ_CAZZQD010000001.1"/>
</dbReference>
<dbReference type="SUPFAM" id="SSF52540">
    <property type="entry name" value="P-loop containing nucleoside triphosphate hydrolases"/>
    <property type="match status" value="1"/>
</dbReference>
<dbReference type="InterPro" id="IPR003959">
    <property type="entry name" value="ATPase_AAA_core"/>
</dbReference>